<dbReference type="Proteomes" id="UP000261082">
    <property type="component" value="Unassembled WGS sequence"/>
</dbReference>
<proteinExistence type="predicted"/>
<dbReference type="GO" id="GO:0000731">
    <property type="term" value="P:DNA synthesis involved in DNA repair"/>
    <property type="evidence" value="ECO:0007669"/>
    <property type="project" value="TreeGrafter"/>
</dbReference>
<dbReference type="RefSeq" id="WP_117159367.1">
    <property type="nucleotide sequence ID" value="NZ_QVID01000001.1"/>
</dbReference>
<dbReference type="InterPro" id="IPR027417">
    <property type="entry name" value="P-loop_NTPase"/>
</dbReference>
<feature type="coiled-coil region" evidence="1">
    <location>
        <begin position="251"/>
        <end position="278"/>
    </location>
</feature>
<dbReference type="SUPFAM" id="SSF52540">
    <property type="entry name" value="P-loop containing nucleoside triphosphate hydrolases"/>
    <property type="match status" value="1"/>
</dbReference>
<accession>A0A3E1QDS6</accession>
<dbReference type="OrthoDB" id="1023918at2"/>
<sequence length="809" mass="93450">MSVKIKNISIKGIRGAKESLELPLNGRSILLYGDNGTGKSSISDALEWFYTNRVSHLSSGEIDLKDALRNATLTDEDVSEVSVSYIKGEAFNATKSLFVKRGKLGSEFTNTTEEFGKYLDNSTKENLLLRYQYLRDFIDNTKGDKLKYLSDIIGFSEVTKKKDVLRKSYNSLKTEIKNQNFEAQINTQKEVLIKKIGAAISRKEDLIEVINKKTAPLKTGIEVKEIEDIDSLLEHLKKGTNNKLNEELTFLEKVKATTDTLKSEIEFINKEYDKYYEEFEKIAEDVESIMQTFLAELLKTGDTVLAKKYHKDESCPLCLQPKNIEDLRNEIAARLKEIEESSKKKALFDKAKQSIGAITVERIKRLDNLLLEKLIKQEEHKAIEAGTTALKEKIEKFQRASVEKVTSGNKIPNKDTVGFQASDFDFQSVIINRIKEIKKIQEKDNSAVVYSNVSSSKDAFVKIKYFEKQRIKLEKQRKTLEIIYNEFIKKQKEGLENFISTFSEKINGFYQYMNPDEPFQEIKIVTIGEDDELNGITIEYEYNGEWVSPPQKYFSESHLNCFGLSFFLASVEAFNDNNDFVLLDDVISSFDTNHRKRFAELIFEKFSKYQIILLTHEYDWFKNFVSPLAKKKNWIINEIKWTEDKGTFLDEKPNELKERIEKSIAESEIEGLGNPIRIYLEHSLKEICINLDVKVSFRYNDFNEKRMPDELINALKSRIKDKSKELKKELPTIERVANSALFGNLLSHDNPFNPKIGDLKAFWSDILALENIFVCDKEDCRRPRVSLKNYDNVAKNVRCGCGQTTYEWK</sequence>
<dbReference type="AlphaFoldDB" id="A0A3E1QDS6"/>
<comment type="caution">
    <text evidence="2">The sequence shown here is derived from an EMBL/GenBank/DDBJ whole genome shotgun (WGS) entry which is preliminary data.</text>
</comment>
<dbReference type="GO" id="GO:0006302">
    <property type="term" value="P:double-strand break repair"/>
    <property type="evidence" value="ECO:0007669"/>
    <property type="project" value="TreeGrafter"/>
</dbReference>
<evidence type="ECO:0000313" key="2">
    <source>
        <dbReference type="EMBL" id="RFN60308.1"/>
    </source>
</evidence>
<organism evidence="2 3">
    <name type="scientific">Marixanthomonas ophiurae</name>
    <dbReference type="NCBI Taxonomy" id="387659"/>
    <lineage>
        <taxon>Bacteria</taxon>
        <taxon>Pseudomonadati</taxon>
        <taxon>Bacteroidota</taxon>
        <taxon>Flavobacteriia</taxon>
        <taxon>Flavobacteriales</taxon>
        <taxon>Flavobacteriaceae</taxon>
        <taxon>Marixanthomonas</taxon>
    </lineage>
</organism>
<dbReference type="EMBL" id="QVID01000001">
    <property type="protein sequence ID" value="RFN60308.1"/>
    <property type="molecule type" value="Genomic_DNA"/>
</dbReference>
<reference evidence="2 3" key="1">
    <citation type="journal article" date="2007" name="Int. J. Syst. Evol. Microbiol.">
        <title>Marixanthomonas ophiurae gen. nov., sp. nov., a marine bacterium of the family Flavobacteriaceae isolated from a deep-sea brittle star.</title>
        <authorList>
            <person name="Romanenko L.A."/>
            <person name="Uchino M."/>
            <person name="Frolova G.M."/>
            <person name="Mikhailov V.V."/>
        </authorList>
    </citation>
    <scope>NUCLEOTIDE SEQUENCE [LARGE SCALE GENOMIC DNA]</scope>
    <source>
        <strain evidence="2 3">KMM 3046</strain>
    </source>
</reference>
<name>A0A3E1QDS6_9FLAO</name>
<keyword evidence="3" id="KW-1185">Reference proteome</keyword>
<dbReference type="Gene3D" id="3.40.50.300">
    <property type="entry name" value="P-loop containing nucleotide triphosphate hydrolases"/>
    <property type="match status" value="2"/>
</dbReference>
<protein>
    <recommendedName>
        <fullName evidence="4">RecF/RecN/SMC N-terminal domain-containing protein</fullName>
    </recommendedName>
</protein>
<dbReference type="PANTHER" id="PTHR32182">
    <property type="entry name" value="DNA REPLICATION AND REPAIR PROTEIN RECF"/>
    <property type="match status" value="1"/>
</dbReference>
<evidence type="ECO:0008006" key="4">
    <source>
        <dbReference type="Google" id="ProtNLM"/>
    </source>
</evidence>
<keyword evidence="1" id="KW-0175">Coiled coil</keyword>
<dbReference type="PANTHER" id="PTHR32182:SF0">
    <property type="entry name" value="DNA REPLICATION AND REPAIR PROTEIN RECF"/>
    <property type="match status" value="1"/>
</dbReference>
<evidence type="ECO:0000256" key="1">
    <source>
        <dbReference type="SAM" id="Coils"/>
    </source>
</evidence>
<evidence type="ECO:0000313" key="3">
    <source>
        <dbReference type="Proteomes" id="UP000261082"/>
    </source>
</evidence>
<gene>
    <name evidence="2" type="ORF">DZ858_09790</name>
</gene>